<name>E8ZHK6_MYCHL</name>
<protein>
    <submittedName>
        <fullName evidence="2">Uncharacterized protein</fullName>
    </submittedName>
</protein>
<dbReference type="EMBL" id="FR773153">
    <property type="protein sequence ID" value="CBY92627.1"/>
    <property type="molecule type" value="Genomic_DNA"/>
</dbReference>
<evidence type="ECO:0000313" key="3">
    <source>
        <dbReference type="Proteomes" id="UP000008637"/>
    </source>
</evidence>
<feature type="signal peptide" evidence="1">
    <location>
        <begin position="1"/>
        <end position="19"/>
    </location>
</feature>
<proteinExistence type="predicted"/>
<dbReference type="Proteomes" id="UP000008637">
    <property type="component" value="Chromosome"/>
</dbReference>
<organism evidence="2 3">
    <name type="scientific">Mycoplasma haemofelis (strain Langford 1)</name>
    <name type="common">Haemobartonella felis</name>
    <dbReference type="NCBI Taxonomy" id="941640"/>
    <lineage>
        <taxon>Bacteria</taxon>
        <taxon>Bacillati</taxon>
        <taxon>Mycoplasmatota</taxon>
        <taxon>Mollicutes</taxon>
        <taxon>Mycoplasmataceae</taxon>
        <taxon>Mycoplasma</taxon>
    </lineage>
</organism>
<dbReference type="AlphaFoldDB" id="E8ZHK6"/>
<reference evidence="2 3" key="1">
    <citation type="journal article" date="2011" name="J. Bacteriol.">
        <title>Complete genome sequence of Mycoplasma haemofelis, a hemotropic mycoplasma.</title>
        <authorList>
            <person name="Barker E.N."/>
            <person name="Helps C.R."/>
            <person name="Peters I.R."/>
            <person name="Darby A.C."/>
            <person name="Radford A.D."/>
            <person name="Tasker S."/>
        </authorList>
    </citation>
    <scope>NUCLEOTIDE SEQUENCE [LARGE SCALE GENOMIC DNA]</scope>
    <source>
        <strain evidence="2 3">Langford 1</strain>
    </source>
</reference>
<gene>
    <name evidence="2" type="ordered locus">HF1_06190</name>
</gene>
<keyword evidence="3" id="KW-1185">Reference proteome</keyword>
<dbReference type="HOGENOM" id="CLU_096783_0_0_14"/>
<dbReference type="OrthoDB" id="9825480at2"/>
<keyword evidence="1" id="KW-0732">Signal</keyword>
<evidence type="ECO:0000313" key="2">
    <source>
        <dbReference type="EMBL" id="CBY92627.1"/>
    </source>
</evidence>
<dbReference type="KEGG" id="mha:HF1_06190"/>
<feature type="chain" id="PRO_5003235922" evidence="1">
    <location>
        <begin position="20"/>
        <end position="209"/>
    </location>
</feature>
<accession>E8ZHK6</accession>
<sequence length="209" mass="23439">MSKLAFLAASTAGVGAAGAGGYFLMKGNDNPKTTFKERYKHALLSKTSDLWTTKLASLKKEAPTHPKLIEAFNKAKETNKDEAATQLLKEGCDLVYSEPIENSKHHKDFKNYCSKTNKEASSKTWNSEDKSNNAWDAPLTNLKSHSISEYGELHAKLAALKQEISSLSGTTYEATVREKLKNWCEEIQSNIYEGSESDEFKQQERYCRK</sequence>
<evidence type="ECO:0000256" key="1">
    <source>
        <dbReference type="SAM" id="SignalP"/>
    </source>
</evidence>